<organism evidence="3 4">
    <name type="scientific">Glycomyces terrestris</name>
    <dbReference type="NCBI Taxonomy" id="2493553"/>
    <lineage>
        <taxon>Bacteria</taxon>
        <taxon>Bacillati</taxon>
        <taxon>Actinomycetota</taxon>
        <taxon>Actinomycetes</taxon>
        <taxon>Glycomycetales</taxon>
        <taxon>Glycomycetaceae</taxon>
        <taxon>Glycomyces</taxon>
    </lineage>
</organism>
<feature type="domain" description="DUF2264" evidence="2">
    <location>
        <begin position="382"/>
        <end position="571"/>
    </location>
</feature>
<dbReference type="PANTHER" id="PTHR35339">
    <property type="entry name" value="LINALOOL DEHYDRATASE_ISOMERASE DOMAIN-CONTAINING PROTEIN"/>
    <property type="match status" value="1"/>
</dbReference>
<reference evidence="3 4" key="1">
    <citation type="submission" date="2018-12" db="EMBL/GenBank/DDBJ databases">
        <title>Glycomyces sp. YIM 121974 draft genome.</title>
        <authorList>
            <person name="Li Q."/>
        </authorList>
    </citation>
    <scope>NUCLEOTIDE SEQUENCE [LARGE SCALE GENOMIC DNA]</scope>
    <source>
        <strain evidence="3 4">YIM 121974</strain>
    </source>
</reference>
<dbReference type="InterPro" id="IPR049349">
    <property type="entry name" value="DUF2264_N"/>
</dbReference>
<comment type="caution">
    <text evidence="3">The sequence shown here is derived from an EMBL/GenBank/DDBJ whole genome shotgun (WGS) entry which is preliminary data.</text>
</comment>
<accession>A0A426UWH2</accession>
<feature type="domain" description="DUF2264" evidence="1">
    <location>
        <begin position="36"/>
        <end position="363"/>
    </location>
</feature>
<gene>
    <name evidence="3" type="ORF">EIW28_16885</name>
</gene>
<proteinExistence type="predicted"/>
<evidence type="ECO:0000313" key="4">
    <source>
        <dbReference type="Proteomes" id="UP000277256"/>
    </source>
</evidence>
<dbReference type="AlphaFoldDB" id="A0A426UWH2"/>
<dbReference type="Pfam" id="PF20938">
    <property type="entry name" value="DUF2264_C"/>
    <property type="match status" value="1"/>
</dbReference>
<evidence type="ECO:0000259" key="1">
    <source>
        <dbReference type="Pfam" id="PF10022"/>
    </source>
</evidence>
<name>A0A426UWH2_9ACTN</name>
<evidence type="ECO:0000259" key="2">
    <source>
        <dbReference type="Pfam" id="PF20938"/>
    </source>
</evidence>
<keyword evidence="4" id="KW-1185">Reference proteome</keyword>
<dbReference type="PANTHER" id="PTHR35339:SF4">
    <property type="entry name" value="LINALOOL DEHYDRATASE_ISOMERASE DOMAIN-CONTAINING PROTEIN"/>
    <property type="match status" value="1"/>
</dbReference>
<dbReference type="Proteomes" id="UP000277256">
    <property type="component" value="Unassembled WGS sequence"/>
</dbReference>
<evidence type="ECO:0000313" key="3">
    <source>
        <dbReference type="EMBL" id="RRR98551.1"/>
    </source>
</evidence>
<protein>
    <submittedName>
        <fullName evidence="3">DUF2264 domain-containing protein</fullName>
    </submittedName>
</protein>
<sequence>MADPRRGCRSRPALIASASVTSPQRLFGPLDQSHAGWGAAALAVARPAVELAARGPGAMPVTMSNHSHRENWFELLTRPLWGLTAAKDHVPDAVWEPLAATLARALDPEDDWYVGDVTHTSQRCVEAASVGWGLATAPEKLWEPLDAKARDKVAAWLSDAYLTGVADMNWHYFPVFAGHGLKRVGVKTDPAVAEAHLERMGEFRLGDAVFEDGPGGRVDYYNPFAFHTYALLHFKLTGDDRYVENAAAFARRFRSWFAADGAAVPYGRSMGYRFAQGALWGALAAADVEAVPWGEAGGFARRHLDWWWRRPMLDTEGRLTVGYSYPNDAVVEQYVTAGSPWWATKVFLGLAAAPDHPFWTAEEVVPGPVVEAHKAARAVHVRDRSGHVTRLNGQAWQPWARNGQAAYGKFAYSTLAGFSHAAVGQGLEAAAPDGALMLSEDGRHWRGREDSDEGAIDENGVLTVNWQPWDDVTITTSLEAAVDGWHARVHVIDTGRLLHTGEGGWCVPKPGHVPQVGEAKAAVTSQGIRSEIIDSGTGREADVIEPMPGTHLYWPATVLPVLRGVLEPGKYVLKSLVYVGTE</sequence>
<dbReference type="PIRSF" id="PIRSF014753">
    <property type="entry name" value="UCP014753"/>
    <property type="match status" value="1"/>
</dbReference>
<dbReference type="InterPro" id="IPR016624">
    <property type="entry name" value="UCP014753"/>
</dbReference>
<dbReference type="InterPro" id="IPR049237">
    <property type="entry name" value="DUF2264_C"/>
</dbReference>
<dbReference type="Pfam" id="PF10022">
    <property type="entry name" value="DUF2264"/>
    <property type="match status" value="1"/>
</dbReference>
<dbReference type="EMBL" id="RSEB01000004">
    <property type="protein sequence ID" value="RRR98551.1"/>
    <property type="molecule type" value="Genomic_DNA"/>
</dbReference>